<proteinExistence type="predicted"/>
<dbReference type="Proteomes" id="UP000030661">
    <property type="component" value="Unassembled WGS sequence"/>
</dbReference>
<dbReference type="HOGENOM" id="CLU_1003478_0_0_0"/>
<gene>
    <name evidence="1" type="ORF">U27_00049</name>
</gene>
<accession>A0A081C6F3</accession>
<organism evidence="1">
    <name type="scientific">Vecturithrix granuli</name>
    <dbReference type="NCBI Taxonomy" id="1499967"/>
    <lineage>
        <taxon>Bacteria</taxon>
        <taxon>Candidatus Moduliflexota</taxon>
        <taxon>Candidatus Vecturitrichia</taxon>
        <taxon>Candidatus Vecturitrichales</taxon>
        <taxon>Candidatus Vecturitrichaceae</taxon>
        <taxon>Candidatus Vecturithrix</taxon>
    </lineage>
</organism>
<name>A0A081C6F3_VECG1</name>
<protein>
    <submittedName>
        <fullName evidence="1">Uncharacterized protein</fullName>
    </submittedName>
</protein>
<keyword evidence="2" id="KW-1185">Reference proteome</keyword>
<reference evidence="1" key="1">
    <citation type="journal article" date="2015" name="PeerJ">
        <title>First genomic representation of candidate bacterial phylum KSB3 points to enhanced environmental sensing as a trigger of wastewater bulking.</title>
        <authorList>
            <person name="Sekiguchi Y."/>
            <person name="Ohashi A."/>
            <person name="Parks D.H."/>
            <person name="Yamauchi T."/>
            <person name="Tyson G.W."/>
            <person name="Hugenholtz P."/>
        </authorList>
    </citation>
    <scope>NUCLEOTIDE SEQUENCE [LARGE SCALE GENOMIC DNA]</scope>
</reference>
<evidence type="ECO:0000313" key="1">
    <source>
        <dbReference type="EMBL" id="GAK60158.1"/>
    </source>
</evidence>
<evidence type="ECO:0000313" key="2">
    <source>
        <dbReference type="Proteomes" id="UP000030661"/>
    </source>
</evidence>
<dbReference type="AlphaFoldDB" id="A0A081C6F3"/>
<dbReference type="EMBL" id="DF820472">
    <property type="protein sequence ID" value="GAK60158.1"/>
    <property type="molecule type" value="Genomic_DNA"/>
</dbReference>
<sequence length="277" mass="33522">MGKKGRNKQQKTTRKKNHHIHDDSLPFIEVTPNLENKPVPYIPTVIFDCDKKVSPRVIKKIQKRLLFADPHDLRYLSCVRIVEPSAIKLPSKETTDGCYWPEWKERKPEIWLSANLFRSPGIKWMLLNFFILRKDRLFETLFHELGHHKAHHIRLVSSYKQEAYAEKYMQAYKDAWYKHHGSIRSVQKLSNRVLSLLMNRYVMFVFCFLMRKRNPGMQKMYNLYKQYVFRRITKEELSQYMDAMVDHTASRKKSQKTKKWTHPLRKQEYRDKFRLDE</sequence>